<gene>
    <name evidence="1" type="ORF">AALO_G00043590</name>
</gene>
<dbReference type="AlphaFoldDB" id="A0AAV6HC77"/>
<keyword evidence="2" id="KW-1185">Reference proteome</keyword>
<dbReference type="EMBL" id="JADWDJ010000003">
    <property type="protein sequence ID" value="KAG5283576.1"/>
    <property type="molecule type" value="Genomic_DNA"/>
</dbReference>
<reference evidence="1" key="1">
    <citation type="submission" date="2020-10" db="EMBL/GenBank/DDBJ databases">
        <title>Chromosome-scale genome assembly of the Allis shad, Alosa alosa.</title>
        <authorList>
            <person name="Margot Z."/>
            <person name="Christophe K."/>
            <person name="Cabau C."/>
            <person name="Louis A."/>
            <person name="Berthelot C."/>
            <person name="Parey E."/>
            <person name="Roest Crollius H."/>
            <person name="Montfort J."/>
            <person name="Robinson-Rechavi M."/>
            <person name="Bucao C."/>
            <person name="Bouchez O."/>
            <person name="Gislard M."/>
            <person name="Lluch J."/>
            <person name="Milhes M."/>
            <person name="Lampietro C."/>
            <person name="Lopez Roques C."/>
            <person name="Donnadieu C."/>
            <person name="Braasch I."/>
            <person name="Desvignes T."/>
            <person name="Postlethwait J."/>
            <person name="Bobe J."/>
            <person name="Guiguen Y."/>
        </authorList>
    </citation>
    <scope>NUCLEOTIDE SEQUENCE</scope>
    <source>
        <strain evidence="1">M-15738</strain>
        <tissue evidence="1">Blood</tissue>
    </source>
</reference>
<comment type="caution">
    <text evidence="1">The sequence shown here is derived from an EMBL/GenBank/DDBJ whole genome shotgun (WGS) entry which is preliminary data.</text>
</comment>
<name>A0AAV6HC77_9TELE</name>
<organism evidence="1 2">
    <name type="scientific">Alosa alosa</name>
    <name type="common">allis shad</name>
    <dbReference type="NCBI Taxonomy" id="278164"/>
    <lineage>
        <taxon>Eukaryota</taxon>
        <taxon>Metazoa</taxon>
        <taxon>Chordata</taxon>
        <taxon>Craniata</taxon>
        <taxon>Vertebrata</taxon>
        <taxon>Euteleostomi</taxon>
        <taxon>Actinopterygii</taxon>
        <taxon>Neopterygii</taxon>
        <taxon>Teleostei</taxon>
        <taxon>Clupei</taxon>
        <taxon>Clupeiformes</taxon>
        <taxon>Clupeoidei</taxon>
        <taxon>Clupeidae</taxon>
        <taxon>Alosa</taxon>
    </lineage>
</organism>
<dbReference type="Proteomes" id="UP000823561">
    <property type="component" value="Chromosome 3"/>
</dbReference>
<protein>
    <submittedName>
        <fullName evidence="1">Uncharacterized protein</fullName>
    </submittedName>
</protein>
<proteinExistence type="predicted"/>
<evidence type="ECO:0000313" key="2">
    <source>
        <dbReference type="Proteomes" id="UP000823561"/>
    </source>
</evidence>
<sequence length="90" mass="10495">MNISSPQETLLVVALSDNEAVPMIVQSNVPVEPQGKPAIPFTNPHSSFVRRGVRIYPSQNRNLGHFVEFIEIRFFQRYRGVYENHWRERV</sequence>
<evidence type="ECO:0000313" key="1">
    <source>
        <dbReference type="EMBL" id="KAG5283576.1"/>
    </source>
</evidence>
<accession>A0AAV6HC77</accession>